<name>A0A8H7DE14_9AGAR</name>
<sequence length="249" mass="26624">MCWETGRLFYLLLELTIGKCGLLATAIHGITSIPTIYYLSVFQACFGASPIRSAVDSLPGSLITTPFVLPAGVIITLMKHLVSTLREDSSIGKWVGYQLVGGTGVGILFSSPVFPLLAPLPSTRAGSAFALFSFTRAFAQTCGITVSGTILQNSLKKNLPAAFVAKFSPGFEIAYAAIPVIHGLEQPLRDQVRAAFALSILAIWQTMIGIAGLGLLFSLLMVEVPIGTTVDKTYMLKESKQKVEDAEVH</sequence>
<dbReference type="Proteomes" id="UP000620124">
    <property type="component" value="Unassembled WGS sequence"/>
</dbReference>
<gene>
    <name evidence="6" type="ORF">MVEN_00196000</name>
</gene>
<dbReference type="OrthoDB" id="3437016at2759"/>
<evidence type="ECO:0000256" key="5">
    <source>
        <dbReference type="SAM" id="Phobius"/>
    </source>
</evidence>
<evidence type="ECO:0000256" key="3">
    <source>
        <dbReference type="ARBA" id="ARBA00022989"/>
    </source>
</evidence>
<dbReference type="SUPFAM" id="SSF103473">
    <property type="entry name" value="MFS general substrate transporter"/>
    <property type="match status" value="1"/>
</dbReference>
<dbReference type="EMBL" id="JACAZI010000002">
    <property type="protein sequence ID" value="KAF7368713.1"/>
    <property type="molecule type" value="Genomic_DNA"/>
</dbReference>
<dbReference type="PANTHER" id="PTHR23501">
    <property type="entry name" value="MAJOR FACILITATOR SUPERFAMILY"/>
    <property type="match status" value="1"/>
</dbReference>
<dbReference type="PANTHER" id="PTHR23501:SF102">
    <property type="entry name" value="DRUG TRANSPORTER, PUTATIVE (AFU_ORTHOLOGUE AFUA_3G08530)-RELATED"/>
    <property type="match status" value="1"/>
</dbReference>
<feature type="transmembrane region" description="Helical" evidence="5">
    <location>
        <begin position="194"/>
        <end position="222"/>
    </location>
</feature>
<evidence type="ECO:0000256" key="2">
    <source>
        <dbReference type="ARBA" id="ARBA00022692"/>
    </source>
</evidence>
<accession>A0A8H7DE14</accession>
<feature type="transmembrane region" description="Helical" evidence="5">
    <location>
        <begin position="94"/>
        <end position="117"/>
    </location>
</feature>
<comment type="subcellular location">
    <subcellularLocation>
        <location evidence="1">Membrane</location>
        <topology evidence="1">Multi-pass membrane protein</topology>
    </subcellularLocation>
</comment>
<dbReference type="InterPro" id="IPR036259">
    <property type="entry name" value="MFS_trans_sf"/>
</dbReference>
<evidence type="ECO:0000256" key="4">
    <source>
        <dbReference type="ARBA" id="ARBA00023136"/>
    </source>
</evidence>
<keyword evidence="3 5" id="KW-1133">Transmembrane helix</keyword>
<evidence type="ECO:0000256" key="1">
    <source>
        <dbReference type="ARBA" id="ARBA00004141"/>
    </source>
</evidence>
<reference evidence="6" key="1">
    <citation type="submission" date="2020-05" db="EMBL/GenBank/DDBJ databases">
        <title>Mycena genomes resolve the evolution of fungal bioluminescence.</title>
        <authorList>
            <person name="Tsai I.J."/>
        </authorList>
    </citation>
    <scope>NUCLEOTIDE SEQUENCE</scope>
    <source>
        <strain evidence="6">CCC161011</strain>
    </source>
</reference>
<keyword evidence="2 5" id="KW-0812">Transmembrane</keyword>
<keyword evidence="7" id="KW-1185">Reference proteome</keyword>
<feature type="transmembrane region" description="Helical" evidence="5">
    <location>
        <begin position="129"/>
        <end position="151"/>
    </location>
</feature>
<proteinExistence type="predicted"/>
<dbReference type="GO" id="GO:0005886">
    <property type="term" value="C:plasma membrane"/>
    <property type="evidence" value="ECO:0007669"/>
    <property type="project" value="TreeGrafter"/>
</dbReference>
<protein>
    <submittedName>
        <fullName evidence="6">MFS general substrate transporter</fullName>
    </submittedName>
</protein>
<keyword evidence="4 5" id="KW-0472">Membrane</keyword>
<comment type="caution">
    <text evidence="6">The sequence shown here is derived from an EMBL/GenBank/DDBJ whole genome shotgun (WGS) entry which is preliminary data.</text>
</comment>
<dbReference type="AlphaFoldDB" id="A0A8H7DE14"/>
<evidence type="ECO:0000313" key="6">
    <source>
        <dbReference type="EMBL" id="KAF7368713.1"/>
    </source>
</evidence>
<feature type="transmembrane region" description="Helical" evidence="5">
    <location>
        <begin position="60"/>
        <end position="82"/>
    </location>
</feature>
<feature type="transmembrane region" description="Helical" evidence="5">
    <location>
        <begin position="163"/>
        <end position="182"/>
    </location>
</feature>
<feature type="transmembrane region" description="Helical" evidence="5">
    <location>
        <begin position="20"/>
        <end position="40"/>
    </location>
</feature>
<organism evidence="6 7">
    <name type="scientific">Mycena venus</name>
    <dbReference type="NCBI Taxonomy" id="2733690"/>
    <lineage>
        <taxon>Eukaryota</taxon>
        <taxon>Fungi</taxon>
        <taxon>Dikarya</taxon>
        <taxon>Basidiomycota</taxon>
        <taxon>Agaricomycotina</taxon>
        <taxon>Agaricomycetes</taxon>
        <taxon>Agaricomycetidae</taxon>
        <taxon>Agaricales</taxon>
        <taxon>Marasmiineae</taxon>
        <taxon>Mycenaceae</taxon>
        <taxon>Mycena</taxon>
    </lineage>
</organism>
<evidence type="ECO:0000313" key="7">
    <source>
        <dbReference type="Proteomes" id="UP000620124"/>
    </source>
</evidence>
<dbReference type="GO" id="GO:0022857">
    <property type="term" value="F:transmembrane transporter activity"/>
    <property type="evidence" value="ECO:0007669"/>
    <property type="project" value="TreeGrafter"/>
</dbReference>